<evidence type="ECO:0000313" key="1">
    <source>
        <dbReference type="EMBL" id="AHH16280.1"/>
    </source>
</evidence>
<dbReference type="EMBL" id="CP006850">
    <property type="protein sequence ID" value="AHH16280.1"/>
    <property type="molecule type" value="Genomic_DNA"/>
</dbReference>
<proteinExistence type="predicted"/>
<organism evidence="1 2">
    <name type="scientific">Nocardia nova SH22a</name>
    <dbReference type="NCBI Taxonomy" id="1415166"/>
    <lineage>
        <taxon>Bacteria</taxon>
        <taxon>Bacillati</taxon>
        <taxon>Actinomycetota</taxon>
        <taxon>Actinomycetes</taxon>
        <taxon>Mycobacteriales</taxon>
        <taxon>Nocardiaceae</taxon>
        <taxon>Nocardia</taxon>
    </lineage>
</organism>
<dbReference type="eggNOG" id="COG0515">
    <property type="taxonomic scope" value="Bacteria"/>
</dbReference>
<dbReference type="PATRIC" id="fig|1415166.3.peg.1503"/>
<evidence type="ECO:0000313" key="2">
    <source>
        <dbReference type="Proteomes" id="UP000019150"/>
    </source>
</evidence>
<dbReference type="Proteomes" id="UP000019150">
    <property type="component" value="Chromosome"/>
</dbReference>
<dbReference type="KEGG" id="nno:NONO_c14770"/>
<name>W5TAB5_9NOCA</name>
<dbReference type="InterPro" id="IPR011009">
    <property type="entry name" value="Kinase-like_dom_sf"/>
</dbReference>
<dbReference type="STRING" id="1415166.NONO_c14770"/>
<dbReference type="Gene3D" id="1.10.510.10">
    <property type="entry name" value="Transferase(Phosphotransferase) domain 1"/>
    <property type="match status" value="1"/>
</dbReference>
<dbReference type="AlphaFoldDB" id="W5TAB5"/>
<reference evidence="1 2" key="1">
    <citation type="journal article" date="2014" name="Appl. Environ. Microbiol.">
        <title>Insights into the Microbial Degradation of Rubber and Gutta-Percha by Analysis of the Complete Genome of Nocardia nova SH22a.</title>
        <authorList>
            <person name="Luo Q."/>
            <person name="Hiessl S."/>
            <person name="Poehlein A."/>
            <person name="Daniel R."/>
            <person name="Steinbuchel A."/>
        </authorList>
    </citation>
    <scope>NUCLEOTIDE SEQUENCE [LARGE SCALE GENOMIC DNA]</scope>
    <source>
        <strain evidence="1">SH22a</strain>
    </source>
</reference>
<protein>
    <recommendedName>
        <fullName evidence="3">Aminoglycoside phosphotransferase domain-containing protein</fullName>
    </recommendedName>
</protein>
<keyword evidence="2" id="KW-1185">Reference proteome</keyword>
<gene>
    <name evidence="1" type="ORF">NONO_c14770</name>
</gene>
<sequence>MTAIREVRRPEDLFGAAATDSGARRAGHRIYLRLAAALHPDRVAVEQVVAATDAFVRLGELYRGWLAAAPGTFEVAGAHGRYRFGAPYARGSVADLFWAEPDAIVKIARRPAANRLLAGERNALTDIAAFTAGHRWLAPYYPRLLDAADHTDSVTGAVRAVNVLDPLTDGFVTLAQVHAAYPDGLDPRDYAWMHRRLLRCLAGAEAAQWVHTAVTAENVLIHPRLHGVVLVGWSFATRPGRPAAATLTTADYPPEIGDAVGPRTDVYMAHRLMLTMLGARAPDPLRAFAQGCLQSAPRLRPEARTLLGEFDDLLDRMYGRRRFRPFHLPKGQ</sequence>
<dbReference type="HOGENOM" id="CLU_787368_0_0_11"/>
<accession>W5TAB5</accession>
<evidence type="ECO:0008006" key="3">
    <source>
        <dbReference type="Google" id="ProtNLM"/>
    </source>
</evidence>
<dbReference type="SUPFAM" id="SSF56112">
    <property type="entry name" value="Protein kinase-like (PK-like)"/>
    <property type="match status" value="1"/>
</dbReference>